<feature type="compositionally biased region" description="Polar residues" evidence="2">
    <location>
        <begin position="14"/>
        <end position="30"/>
    </location>
</feature>
<evidence type="ECO:0000256" key="2">
    <source>
        <dbReference type="SAM" id="MobiDB-lite"/>
    </source>
</evidence>
<dbReference type="Pfam" id="PF01167">
    <property type="entry name" value="Tub"/>
    <property type="match status" value="1"/>
</dbReference>
<feature type="region of interest" description="Disordered" evidence="2">
    <location>
        <begin position="227"/>
        <end position="248"/>
    </location>
</feature>
<sequence>MFYPSDSDSDDEYSTSFGVMNSSRSKQQSEPDIANIISNPFAKGGSDSSSRPGSGQMDPVQQQKLMRMKQAAQRQSASHISMVTSSGMRQRFGSSSSNSGGTMVQSFRNDSQQSNFNDHSGIRDETVRRNSDFEEYTLRDDDSPQQKKGRPRFSVPDTQPPKELARAPSEPSVMSHEIVPSSLANQQSGTSAGLQSSNETTESDLEQQLKNRGMSAVYEPGVPKLVNQQQSQQSEQLDPRSRMSHNTLPELDLTDKKYFLSHPVPKEYGMIKCYIQRERGKLKLFPKYHLYFENGNKFLLSARKRKKNRSSNYLLSLERGDLSRGSPNFFGKVRSNFMGTEFMIFNDGSGPNKSKDPRNVRHEIGAILYETNILGTKGPRRLNIITPAVGPDGEFMTHPQIKGNPSLVQSYKEGKRNNIHVFTNKRPSWNEKLKAYVLNFNGRVTKASVKNFQLVEEGDNETVMLQFGKVSDNRFSLDFRYPLSGTQAFAIAMSAFDFKLLCE</sequence>
<protein>
    <recommendedName>
        <fullName evidence="3">Tubby C-terminal domain-containing protein</fullName>
    </recommendedName>
</protein>
<dbReference type="Gene3D" id="3.20.90.10">
    <property type="entry name" value="Tubby Protein, Chain A"/>
    <property type="match status" value="1"/>
</dbReference>
<dbReference type="InterPro" id="IPR000007">
    <property type="entry name" value="Tubby_C"/>
</dbReference>
<dbReference type="EMBL" id="HBGD01008468">
    <property type="protein sequence ID" value="CAD9083708.1"/>
    <property type="molecule type" value="Transcribed_RNA"/>
</dbReference>
<dbReference type="InterPro" id="IPR025659">
    <property type="entry name" value="Tubby-like_C"/>
</dbReference>
<evidence type="ECO:0000259" key="3">
    <source>
        <dbReference type="Pfam" id="PF01167"/>
    </source>
</evidence>
<gene>
    <name evidence="4" type="ORF">PCOS0759_LOCUS6962</name>
</gene>
<dbReference type="PRINTS" id="PR01573">
    <property type="entry name" value="SUPERTUBBY"/>
</dbReference>
<organism evidence="4">
    <name type="scientific">Percolomonas cosmopolitus</name>
    <dbReference type="NCBI Taxonomy" id="63605"/>
    <lineage>
        <taxon>Eukaryota</taxon>
        <taxon>Discoba</taxon>
        <taxon>Heterolobosea</taxon>
        <taxon>Tetramitia</taxon>
        <taxon>Eutetramitia</taxon>
        <taxon>Percolomonadidae</taxon>
        <taxon>Percolomonas</taxon>
    </lineage>
</organism>
<dbReference type="AlphaFoldDB" id="A0A7S1PI43"/>
<feature type="compositionally biased region" description="Polar residues" evidence="2">
    <location>
        <begin position="72"/>
        <end position="118"/>
    </location>
</feature>
<dbReference type="SUPFAM" id="SSF54518">
    <property type="entry name" value="Tubby C-terminal domain-like"/>
    <property type="match status" value="1"/>
</dbReference>
<comment type="similarity">
    <text evidence="1">Belongs to the TUB family.</text>
</comment>
<dbReference type="PANTHER" id="PTHR16517">
    <property type="entry name" value="TUBBY-RELATED"/>
    <property type="match status" value="1"/>
</dbReference>
<accession>A0A7S1PI43</accession>
<reference evidence="4" key="1">
    <citation type="submission" date="2021-01" db="EMBL/GenBank/DDBJ databases">
        <authorList>
            <person name="Corre E."/>
            <person name="Pelletier E."/>
            <person name="Niang G."/>
            <person name="Scheremetjew M."/>
            <person name="Finn R."/>
            <person name="Kale V."/>
            <person name="Holt S."/>
            <person name="Cochrane G."/>
            <person name="Meng A."/>
            <person name="Brown T."/>
            <person name="Cohen L."/>
        </authorList>
    </citation>
    <scope>NUCLEOTIDE SEQUENCE</scope>
    <source>
        <strain evidence="4">WS</strain>
    </source>
</reference>
<feature type="region of interest" description="Disordered" evidence="2">
    <location>
        <begin position="1"/>
        <end position="207"/>
    </location>
</feature>
<dbReference type="PANTHER" id="PTHR16517:SF7">
    <property type="entry name" value="PROTEIN KING TUBBY"/>
    <property type="match status" value="1"/>
</dbReference>
<feature type="compositionally biased region" description="Low complexity" evidence="2">
    <location>
        <begin position="44"/>
        <end position="55"/>
    </location>
</feature>
<proteinExistence type="inferred from homology"/>
<name>A0A7S1PI43_9EUKA</name>
<evidence type="ECO:0000256" key="1">
    <source>
        <dbReference type="ARBA" id="ARBA00007129"/>
    </source>
</evidence>
<feature type="compositionally biased region" description="Basic and acidic residues" evidence="2">
    <location>
        <begin position="120"/>
        <end position="145"/>
    </location>
</feature>
<evidence type="ECO:0000313" key="4">
    <source>
        <dbReference type="EMBL" id="CAD9083708.1"/>
    </source>
</evidence>
<feature type="domain" description="Tubby C-terminal" evidence="3">
    <location>
        <begin position="261"/>
        <end position="497"/>
    </location>
</feature>
<feature type="compositionally biased region" description="Polar residues" evidence="2">
    <location>
        <begin position="182"/>
        <end position="207"/>
    </location>
</feature>